<sequence length="90" mass="10600">MSENQTEFDYSDDSDDDGDDDGSDDKDEIKRFINKFYLNNYTSMEELLISFDLMLITDEFELEELTNKLEILLIETKGSWLQMLAKKLII</sequence>
<gene>
    <name evidence="2" type="ORF">Glove_139g262</name>
</gene>
<comment type="caution">
    <text evidence="2">The sequence shown here is derived from an EMBL/GenBank/DDBJ whole genome shotgun (WGS) entry which is preliminary data.</text>
</comment>
<dbReference type="AlphaFoldDB" id="A0A397J531"/>
<protein>
    <submittedName>
        <fullName evidence="2">Uncharacterized protein</fullName>
    </submittedName>
</protein>
<dbReference type="Proteomes" id="UP000266861">
    <property type="component" value="Unassembled WGS sequence"/>
</dbReference>
<proteinExistence type="predicted"/>
<dbReference type="EMBL" id="PQFF01000130">
    <property type="protein sequence ID" value="RHZ80183.1"/>
    <property type="molecule type" value="Genomic_DNA"/>
</dbReference>
<name>A0A397J531_9GLOM</name>
<evidence type="ECO:0000313" key="3">
    <source>
        <dbReference type="Proteomes" id="UP000266861"/>
    </source>
</evidence>
<evidence type="ECO:0000256" key="1">
    <source>
        <dbReference type="SAM" id="MobiDB-lite"/>
    </source>
</evidence>
<feature type="compositionally biased region" description="Acidic residues" evidence="1">
    <location>
        <begin position="9"/>
        <end position="25"/>
    </location>
</feature>
<evidence type="ECO:0000313" key="2">
    <source>
        <dbReference type="EMBL" id="RHZ80183.1"/>
    </source>
</evidence>
<feature type="region of interest" description="Disordered" evidence="1">
    <location>
        <begin position="1"/>
        <end position="25"/>
    </location>
</feature>
<accession>A0A397J531</accession>
<reference evidence="2 3" key="1">
    <citation type="submission" date="2018-08" db="EMBL/GenBank/DDBJ databases">
        <title>Genome and evolution of the arbuscular mycorrhizal fungus Diversispora epigaea (formerly Glomus versiforme) and its bacterial endosymbionts.</title>
        <authorList>
            <person name="Sun X."/>
            <person name="Fei Z."/>
            <person name="Harrison M."/>
        </authorList>
    </citation>
    <scope>NUCLEOTIDE SEQUENCE [LARGE SCALE GENOMIC DNA]</scope>
    <source>
        <strain evidence="2 3">IT104</strain>
    </source>
</reference>
<keyword evidence="3" id="KW-1185">Reference proteome</keyword>
<organism evidence="2 3">
    <name type="scientific">Diversispora epigaea</name>
    <dbReference type="NCBI Taxonomy" id="1348612"/>
    <lineage>
        <taxon>Eukaryota</taxon>
        <taxon>Fungi</taxon>
        <taxon>Fungi incertae sedis</taxon>
        <taxon>Mucoromycota</taxon>
        <taxon>Glomeromycotina</taxon>
        <taxon>Glomeromycetes</taxon>
        <taxon>Diversisporales</taxon>
        <taxon>Diversisporaceae</taxon>
        <taxon>Diversispora</taxon>
    </lineage>
</organism>